<gene>
    <name evidence="1" type="ORF">AADEFJLK_01316</name>
</gene>
<name>A0A2S5CPG5_9GAMM</name>
<evidence type="ECO:0000313" key="2">
    <source>
        <dbReference type="Proteomes" id="UP000237423"/>
    </source>
</evidence>
<proteinExistence type="predicted"/>
<dbReference type="Proteomes" id="UP000237423">
    <property type="component" value="Unassembled WGS sequence"/>
</dbReference>
<dbReference type="EMBL" id="PGFZ01000002">
    <property type="protein sequence ID" value="POZ52709.1"/>
    <property type="molecule type" value="Genomic_DNA"/>
</dbReference>
<protein>
    <submittedName>
        <fullName evidence="1">Uncharacterized protein</fullName>
    </submittedName>
</protein>
<organism evidence="1 2">
    <name type="scientific">Methylovulum psychrotolerans</name>
    <dbReference type="NCBI Taxonomy" id="1704499"/>
    <lineage>
        <taxon>Bacteria</taxon>
        <taxon>Pseudomonadati</taxon>
        <taxon>Pseudomonadota</taxon>
        <taxon>Gammaproteobacteria</taxon>
        <taxon>Methylococcales</taxon>
        <taxon>Methylococcaceae</taxon>
        <taxon>Methylovulum</taxon>
    </lineage>
</organism>
<reference evidence="1 2" key="1">
    <citation type="submission" date="2017-11" db="EMBL/GenBank/DDBJ databases">
        <title>Draft Genome Sequence of Methylobacter psychrotolerans Sph1T, an Obligate Methanotroph from Low-Temperature Environments.</title>
        <authorList>
            <person name="Oshkin I.Y."/>
            <person name="Miroshnikov K."/>
            <person name="Belova S.E."/>
            <person name="Korzhenkov A."/>
            <person name="Toshchakov S.V."/>
            <person name="Dedysh S.N."/>
        </authorList>
    </citation>
    <scope>NUCLEOTIDE SEQUENCE [LARGE SCALE GENOMIC DNA]</scope>
    <source>
        <strain evidence="1 2">Sph1</strain>
    </source>
</reference>
<comment type="caution">
    <text evidence="1">The sequence shown here is derived from an EMBL/GenBank/DDBJ whole genome shotgun (WGS) entry which is preliminary data.</text>
</comment>
<sequence>MTDANDDLWPADLVVEPAQKAPLIILSEQAEKLGKKTANLVEAEVTAYPDNSGDLRIRFTLKAPALNGYEYALFSIIQPVDLYPVRFSDSDEDFWNDNNLKNEQEFKRYLEKTFKADRTVRIINNLIAQSKKL</sequence>
<evidence type="ECO:0000313" key="1">
    <source>
        <dbReference type="EMBL" id="POZ52709.1"/>
    </source>
</evidence>
<dbReference type="RefSeq" id="WP_103973714.1">
    <property type="nucleotide sequence ID" value="NZ_JAGVVN010000001.1"/>
</dbReference>
<accession>A0A2S5CPG5</accession>
<dbReference type="AlphaFoldDB" id="A0A2S5CPG5"/>